<dbReference type="InterPro" id="IPR041851">
    <property type="entry name" value="RecD_N_sf"/>
</dbReference>
<comment type="caution">
    <text evidence="14">The sequence shown here is derived from an EMBL/GenBank/DDBJ whole genome shotgun (WGS) entry which is preliminary data.</text>
</comment>
<evidence type="ECO:0000259" key="13">
    <source>
        <dbReference type="Pfam" id="PF21185"/>
    </source>
</evidence>
<evidence type="ECO:0000256" key="2">
    <source>
        <dbReference type="ARBA" id="ARBA00022741"/>
    </source>
</evidence>
<dbReference type="SUPFAM" id="SSF52540">
    <property type="entry name" value="P-loop containing nucleoside triphosphate hydrolases"/>
    <property type="match status" value="2"/>
</dbReference>
<comment type="miscellaneous">
    <text evidence="11">In the RecBCD complex, RecB has a slow 3'-5' helicase, an exonuclease activity and loads RecA onto ssDNA, RecD has a fast 5'-3' helicase activity, while RecC stimulates the ATPase and processivity of the RecB helicase and contributes to recognition of the Chi site.</text>
</comment>
<evidence type="ECO:0000256" key="11">
    <source>
        <dbReference type="HAMAP-Rule" id="MF_01487"/>
    </source>
</evidence>
<comment type="similarity">
    <text evidence="11">Belongs to the RecD family.</text>
</comment>
<dbReference type="Pfam" id="PF13538">
    <property type="entry name" value="UvrD_C_2"/>
    <property type="match status" value="1"/>
</dbReference>
<dbReference type="GO" id="GO:0005524">
    <property type="term" value="F:ATP binding"/>
    <property type="evidence" value="ECO:0007669"/>
    <property type="project" value="UniProtKB-UniRule"/>
</dbReference>
<dbReference type="Proteomes" id="UP000541636">
    <property type="component" value="Unassembled WGS sequence"/>
</dbReference>
<sequence>MNPRGDLLDRLQARGVLRPLDVELGRCLLDLEADVPMELGLLAAAASLAVSQGHSCLPLSQLPAVLGEACGDDDALPELPAVEHLQQALQTSRWAAPASDAAVEPLLYDEERVWLGRYFHHEGRVAQVLRRLLSAPAPAVDADALRVALDPFFALGGAEPDRQALAALTGLISPLTVITGGPGTGKTTTVLWLLAAWIGQRRASGQAAPRIHLAAPTGKAAARLSESLRERIDALKVDEDVRQALPTTASTLHRLLGVRRGSMHFRHHAGYPLDTDLVVVDEVSMVDLPLMARLLDALPEGARLVLLGDRDQLASVEAGNVLAAVCAAAGEGAVSPARAALVHAVTGVWVNSHADAGRFADAVVELHRSHRFDGDSGLGQVAAMIRAGEGDALCRGLTEATYVDVHLDEGAAQHPPTALVGRHVERFAALAHCDDPREALAMSTRHRVLTALRDGAWGSHTLNEAFERTLRQRAGAEPDALWYPGRLLLVTRNAYGVSLFNGDIGVVLSDAEGVLRAWFPDAEGGVRKLALAALPECESAYAMTIHKSQGSEFEAVDIVLPPHDARVLGRELLYTAVTRARRQVTLVATPDTLRRTVARSTRRFSGLAARLTASSD</sequence>
<dbReference type="InterPro" id="IPR027785">
    <property type="entry name" value="UvrD-like_helicase_C"/>
</dbReference>
<keyword evidence="6 11" id="KW-0269">Exonuclease</keyword>
<name>A0A846ZI37_9GAMM</name>
<evidence type="ECO:0000256" key="7">
    <source>
        <dbReference type="ARBA" id="ARBA00022840"/>
    </source>
</evidence>
<dbReference type="RefSeq" id="WP_168608460.1">
    <property type="nucleotide sequence ID" value="NZ_JAAZQD010000001.1"/>
</dbReference>
<organism evidence="14 15">
    <name type="scientific">Oleiagrimonas citrea</name>
    <dbReference type="NCBI Taxonomy" id="1665687"/>
    <lineage>
        <taxon>Bacteria</taxon>
        <taxon>Pseudomonadati</taxon>
        <taxon>Pseudomonadota</taxon>
        <taxon>Gammaproteobacteria</taxon>
        <taxon>Lysobacterales</taxon>
        <taxon>Rhodanobacteraceae</taxon>
        <taxon>Oleiagrimonas</taxon>
    </lineage>
</organism>
<feature type="domain" description="RecBCD enzyme subunit RecD N-terminal" evidence="13">
    <location>
        <begin position="14"/>
        <end position="113"/>
    </location>
</feature>
<keyword evidence="15" id="KW-1185">Reference proteome</keyword>
<dbReference type="Pfam" id="PF13245">
    <property type="entry name" value="AAA_19"/>
    <property type="match status" value="1"/>
</dbReference>
<evidence type="ECO:0000256" key="1">
    <source>
        <dbReference type="ARBA" id="ARBA00022722"/>
    </source>
</evidence>
<evidence type="ECO:0000256" key="10">
    <source>
        <dbReference type="ARBA" id="ARBA00023235"/>
    </source>
</evidence>
<feature type="binding site" evidence="11">
    <location>
        <begin position="180"/>
        <end position="187"/>
    </location>
    <ligand>
        <name>ATP</name>
        <dbReference type="ChEBI" id="CHEBI:30616"/>
    </ligand>
</feature>
<keyword evidence="8 11" id="KW-0238">DNA-binding</keyword>
<dbReference type="EC" id="5.6.2.3" evidence="11"/>
<reference evidence="14 15" key="1">
    <citation type="journal article" date="2017" name="Int. J. Syst. Evol. Microbiol.">
        <title>Oleiagrimonas citrea sp. nov., a marine bacterium isolated from tidal flat sediment and emended description of the genus Oleiagrimonas Fang et al. 2015 and Oleiagrimonas soli.</title>
        <authorList>
            <person name="Yang S.H."/>
            <person name="Seo H.S."/>
            <person name="Seong C.N."/>
            <person name="Kwon K.K."/>
        </authorList>
    </citation>
    <scope>NUCLEOTIDE SEQUENCE [LARGE SCALE GENOMIC DNA]</scope>
    <source>
        <strain evidence="14 15">MEBiC09124</strain>
    </source>
</reference>
<comment type="catalytic activity">
    <reaction evidence="11">
        <text>ATP + H2O = ADP + phosphate + H(+)</text>
        <dbReference type="Rhea" id="RHEA:13065"/>
        <dbReference type="ChEBI" id="CHEBI:15377"/>
        <dbReference type="ChEBI" id="CHEBI:15378"/>
        <dbReference type="ChEBI" id="CHEBI:30616"/>
        <dbReference type="ChEBI" id="CHEBI:43474"/>
        <dbReference type="ChEBI" id="CHEBI:456216"/>
        <dbReference type="EC" id="5.6.2.3"/>
    </reaction>
</comment>
<dbReference type="GO" id="GO:0043139">
    <property type="term" value="F:5'-3' DNA helicase activity"/>
    <property type="evidence" value="ECO:0007669"/>
    <property type="project" value="UniProtKB-UniRule"/>
</dbReference>
<proteinExistence type="inferred from homology"/>
<dbReference type="EMBL" id="JAAZQD010000001">
    <property type="protein sequence ID" value="NKZ38055.1"/>
    <property type="molecule type" value="Genomic_DNA"/>
</dbReference>
<evidence type="ECO:0000313" key="14">
    <source>
        <dbReference type="EMBL" id="NKZ38055.1"/>
    </source>
</evidence>
<dbReference type="AlphaFoldDB" id="A0A846ZI37"/>
<keyword evidence="7 11" id="KW-0067">ATP-binding</keyword>
<evidence type="ECO:0000256" key="6">
    <source>
        <dbReference type="ARBA" id="ARBA00022839"/>
    </source>
</evidence>
<keyword evidence="10 11" id="KW-0413">Isomerase</keyword>
<dbReference type="CDD" id="cd17933">
    <property type="entry name" value="DEXSc_RecD-like"/>
    <property type="match status" value="1"/>
</dbReference>
<dbReference type="GO" id="GO:0003677">
    <property type="term" value="F:DNA binding"/>
    <property type="evidence" value="ECO:0007669"/>
    <property type="project" value="UniProtKB-UniRule"/>
</dbReference>
<comment type="subunit">
    <text evidence="11">Heterotrimer of RecB, RecC and RecD. All subunits contribute to DNA-binding.</text>
</comment>
<keyword evidence="4 11" id="KW-0378">Hydrolase</keyword>
<keyword evidence="1 11" id="KW-0540">Nuclease</keyword>
<dbReference type="GO" id="GO:0008854">
    <property type="term" value="F:exodeoxyribonuclease V activity"/>
    <property type="evidence" value="ECO:0007669"/>
    <property type="project" value="InterPro"/>
</dbReference>
<keyword evidence="3 11" id="KW-0227">DNA damage</keyword>
<protein>
    <recommendedName>
        <fullName evidence="11">RecBCD enzyme subunit RecD</fullName>
        <ecNumber evidence="11">5.6.2.3</ecNumber>
    </recommendedName>
    <alternativeName>
        <fullName evidence="11">DNA 5'-3' helicase subunit RecD</fullName>
    </alternativeName>
    <alternativeName>
        <fullName evidence="11">Exonuclease V subunit RecD</fullName>
        <shortName evidence="11">ExoV subunit RecD</shortName>
    </alternativeName>
    <alternativeName>
        <fullName evidence="11">Helicase/nuclease RecBCD subunit RecD</fullName>
    </alternativeName>
</protein>
<keyword evidence="2 11" id="KW-0547">Nucleotide-binding</keyword>
<evidence type="ECO:0000256" key="8">
    <source>
        <dbReference type="ARBA" id="ARBA00023125"/>
    </source>
</evidence>
<dbReference type="PANTHER" id="PTHR43788">
    <property type="entry name" value="DNA2/NAM7 HELICASE FAMILY MEMBER"/>
    <property type="match status" value="1"/>
</dbReference>
<dbReference type="GO" id="GO:0009338">
    <property type="term" value="C:exodeoxyribonuclease V complex"/>
    <property type="evidence" value="ECO:0007669"/>
    <property type="project" value="InterPro"/>
</dbReference>
<dbReference type="Pfam" id="PF21185">
    <property type="entry name" value="RecD_N"/>
    <property type="match status" value="1"/>
</dbReference>
<dbReference type="HAMAP" id="MF_01487">
    <property type="entry name" value="RecD"/>
    <property type="match status" value="1"/>
</dbReference>
<dbReference type="Gene3D" id="1.10.10.1020">
    <property type="entry name" value="RecBCD complex, subunit RecD, N-terminal domain"/>
    <property type="match status" value="1"/>
</dbReference>
<gene>
    <name evidence="11 14" type="primary">recD</name>
    <name evidence="14" type="ORF">HF690_03690</name>
</gene>
<evidence type="ECO:0000313" key="15">
    <source>
        <dbReference type="Proteomes" id="UP000541636"/>
    </source>
</evidence>
<accession>A0A846ZI37</accession>
<comment type="function">
    <text evidence="11">A helicase/nuclease that prepares dsDNA breaks (DSB) for recombinational DNA repair. Binds to DSBs and unwinds DNA via a highly rapid and processive ATP-dependent bidirectional helicase activity. Unwinds dsDNA until it encounters a Chi (crossover hotspot instigator) sequence from the 3' direction. Cuts ssDNA a few nucleotides 3' to the Chi site. The properties and activities of the enzyme are changed at Chi. The Chi-altered holoenzyme produces a long 3'-ssDNA overhang and facilitates RecA-binding to the ssDNA for homologous DNA recombination and repair. Holoenzyme degrades any linearized DNA that is unable to undergo homologous recombination. In the holoenzyme this subunit has ssDNA-dependent ATPase and 5'-3' helicase activity. When added to pre-assembled RecBC greatly stimulates nuclease activity and augments holoenzyme processivity. Negatively regulates the RecA-loading ability of RecBCD.</text>
</comment>
<dbReference type="InterPro" id="IPR049550">
    <property type="entry name" value="RecD_N"/>
</dbReference>
<dbReference type="InterPro" id="IPR027417">
    <property type="entry name" value="P-loop_NTPase"/>
</dbReference>
<dbReference type="NCBIfam" id="TIGR01447">
    <property type="entry name" value="recD"/>
    <property type="match status" value="1"/>
</dbReference>
<dbReference type="GO" id="GO:0000724">
    <property type="term" value="P:double-strand break repair via homologous recombination"/>
    <property type="evidence" value="ECO:0007669"/>
    <property type="project" value="UniProtKB-UniRule"/>
</dbReference>
<dbReference type="PANTHER" id="PTHR43788:SF6">
    <property type="entry name" value="DNA HELICASE B"/>
    <property type="match status" value="1"/>
</dbReference>
<dbReference type="InterPro" id="IPR006344">
    <property type="entry name" value="RecD"/>
</dbReference>
<dbReference type="CDD" id="cd18809">
    <property type="entry name" value="SF1_C_RecD"/>
    <property type="match status" value="1"/>
</dbReference>
<evidence type="ECO:0000256" key="5">
    <source>
        <dbReference type="ARBA" id="ARBA00022806"/>
    </source>
</evidence>
<dbReference type="GO" id="GO:0017116">
    <property type="term" value="F:single-stranded DNA helicase activity"/>
    <property type="evidence" value="ECO:0007669"/>
    <property type="project" value="TreeGrafter"/>
</dbReference>
<evidence type="ECO:0000256" key="9">
    <source>
        <dbReference type="ARBA" id="ARBA00023204"/>
    </source>
</evidence>
<evidence type="ECO:0000256" key="4">
    <source>
        <dbReference type="ARBA" id="ARBA00022801"/>
    </source>
</evidence>
<keyword evidence="5 11" id="KW-0347">Helicase</keyword>
<evidence type="ECO:0000256" key="3">
    <source>
        <dbReference type="ARBA" id="ARBA00022763"/>
    </source>
</evidence>
<feature type="domain" description="UvrD-like helicase C-terminal" evidence="12">
    <location>
        <begin position="540"/>
        <end position="587"/>
    </location>
</feature>
<keyword evidence="9 11" id="KW-0234">DNA repair</keyword>
<dbReference type="InterPro" id="IPR050534">
    <property type="entry name" value="Coronavir_polyprotein_1ab"/>
</dbReference>
<evidence type="ECO:0000259" key="12">
    <source>
        <dbReference type="Pfam" id="PF13538"/>
    </source>
</evidence>
<dbReference type="Gene3D" id="3.40.50.300">
    <property type="entry name" value="P-loop containing nucleotide triphosphate hydrolases"/>
    <property type="match status" value="3"/>
</dbReference>